<organism evidence="2 3">
    <name type="scientific">Streptomyces zingiberis</name>
    <dbReference type="NCBI Taxonomy" id="2053010"/>
    <lineage>
        <taxon>Bacteria</taxon>
        <taxon>Bacillati</taxon>
        <taxon>Actinomycetota</taxon>
        <taxon>Actinomycetes</taxon>
        <taxon>Kitasatosporales</taxon>
        <taxon>Streptomycetaceae</taxon>
        <taxon>Streptomyces</taxon>
    </lineage>
</organism>
<feature type="region of interest" description="Disordered" evidence="1">
    <location>
        <begin position="83"/>
        <end position="123"/>
    </location>
</feature>
<proteinExistence type="predicted"/>
<dbReference type="EMBL" id="JAATEN010000021">
    <property type="protein sequence ID" value="NJQ03149.1"/>
    <property type="molecule type" value="Genomic_DNA"/>
</dbReference>
<protein>
    <submittedName>
        <fullName evidence="2">Uncharacterized protein</fullName>
    </submittedName>
</protein>
<feature type="region of interest" description="Disordered" evidence="1">
    <location>
        <begin position="1"/>
        <end position="23"/>
    </location>
</feature>
<accession>A0ABX1BZP0</accession>
<name>A0ABX1BZP0_9ACTN</name>
<reference evidence="2 3" key="1">
    <citation type="submission" date="2020-03" db="EMBL/GenBank/DDBJ databases">
        <title>WGS of actinomycetes isolated from Thailand.</title>
        <authorList>
            <person name="Thawai C."/>
        </authorList>
    </citation>
    <scope>NUCLEOTIDE SEQUENCE [LARGE SCALE GENOMIC DNA]</scope>
    <source>
        <strain evidence="2 3">PLAI 1-29</strain>
    </source>
</reference>
<gene>
    <name evidence="2" type="ORF">HCK00_22085</name>
</gene>
<evidence type="ECO:0000313" key="3">
    <source>
        <dbReference type="Proteomes" id="UP000695264"/>
    </source>
</evidence>
<sequence>MPHQPQNGRAPLPDRIGPSGEEQAAAVADAACALVDTTTPLHWSPAATDDVIDTLVLLAGALRERGLWLTPRQTRVLEGLAALSAPPAPEQTDRPGREPLTPPARGRRGRRGLGPGWTGIRGR</sequence>
<evidence type="ECO:0000256" key="1">
    <source>
        <dbReference type="SAM" id="MobiDB-lite"/>
    </source>
</evidence>
<comment type="caution">
    <text evidence="2">The sequence shown here is derived from an EMBL/GenBank/DDBJ whole genome shotgun (WGS) entry which is preliminary data.</text>
</comment>
<feature type="compositionally biased region" description="Gly residues" evidence="1">
    <location>
        <begin position="112"/>
        <end position="123"/>
    </location>
</feature>
<dbReference type="Proteomes" id="UP000695264">
    <property type="component" value="Unassembled WGS sequence"/>
</dbReference>
<dbReference type="RefSeq" id="WP_168103767.1">
    <property type="nucleotide sequence ID" value="NZ_JAATEN010000021.1"/>
</dbReference>
<keyword evidence="3" id="KW-1185">Reference proteome</keyword>
<evidence type="ECO:0000313" key="2">
    <source>
        <dbReference type="EMBL" id="NJQ03149.1"/>
    </source>
</evidence>